<keyword evidence="1" id="KW-1185">Reference proteome</keyword>
<dbReference type="InterPro" id="IPR011029">
    <property type="entry name" value="DEATH-like_dom_sf"/>
</dbReference>
<dbReference type="CTD" id="84270"/>
<dbReference type="GeneID" id="101319303"/>
<dbReference type="InParanoid" id="A0A6J3RGG4"/>
<dbReference type="OrthoDB" id="8810754at2759"/>
<protein>
    <submittedName>
        <fullName evidence="2">Caspase recruitment domain-containing protein 19 isoform X1</fullName>
    </submittedName>
</protein>
<dbReference type="AlphaFoldDB" id="A0A6J3RGG4"/>
<organism evidence="1 2">
    <name type="scientific">Tursiops truncatus</name>
    <name type="common">Atlantic bottle-nosed dolphin</name>
    <name type="synonym">Delphinus truncatus</name>
    <dbReference type="NCBI Taxonomy" id="9739"/>
    <lineage>
        <taxon>Eukaryota</taxon>
        <taxon>Metazoa</taxon>
        <taxon>Chordata</taxon>
        <taxon>Craniata</taxon>
        <taxon>Vertebrata</taxon>
        <taxon>Euteleostomi</taxon>
        <taxon>Mammalia</taxon>
        <taxon>Eutheria</taxon>
        <taxon>Laurasiatheria</taxon>
        <taxon>Artiodactyla</taxon>
        <taxon>Whippomorpha</taxon>
        <taxon>Cetacea</taxon>
        <taxon>Odontoceti</taxon>
        <taxon>Delphinidae</taxon>
        <taxon>Tursiops</taxon>
    </lineage>
</organism>
<dbReference type="PANTHER" id="PTHR34765:SF1">
    <property type="entry name" value="CASPASE RECRUITMENT DOMAIN-CONTAINING PROTEIN 19"/>
    <property type="match status" value="1"/>
</dbReference>
<sequence length="249" mass="27478">MTALPTPIPWVHQETGQAATEQTYCDRLVQDMPFLTGLGRLSEQQVDRIILQLNRYYPQILSNKDAEKVPRNLRLLSHPFPLWAGRSGGQDSLEFRNPKVSLRVRLCDLLGHLQRSGERDCQEFYRALYIHAQPLHSCLPSRHALRKTRGLPDLSRPGRRAGTPRLLLPPRWVLPGQASAQSSPDHGAEPCRMDGGLHLRPPTCGPAWQSCGSFPALLTLSRSCVGSQCQAGPLGMGTPHHSGVGLAVP</sequence>
<dbReference type="FunCoup" id="A0A6J3RGG4">
    <property type="interactions" value="197"/>
</dbReference>
<dbReference type="InterPro" id="IPR043574">
    <property type="entry name" value="CARD19"/>
</dbReference>
<accession>A0A6J3RGG4</accession>
<dbReference type="Gene3D" id="1.10.533.10">
    <property type="entry name" value="Death Domain, Fas"/>
    <property type="match status" value="2"/>
</dbReference>
<dbReference type="PANTHER" id="PTHR34765">
    <property type="entry name" value="CASPASE RECRUITMENT DOMAIN-CONTAINING PROTEIN 19"/>
    <property type="match status" value="1"/>
</dbReference>
<evidence type="ECO:0000313" key="1">
    <source>
        <dbReference type="Proteomes" id="UP000245320"/>
    </source>
</evidence>
<dbReference type="RefSeq" id="XP_033713687.1">
    <property type="nucleotide sequence ID" value="XM_033857796.1"/>
</dbReference>
<dbReference type="GO" id="GO:0005739">
    <property type="term" value="C:mitochondrion"/>
    <property type="evidence" value="ECO:0007669"/>
    <property type="project" value="TreeGrafter"/>
</dbReference>
<evidence type="ECO:0000313" key="2">
    <source>
        <dbReference type="RefSeq" id="XP_033713687.1"/>
    </source>
</evidence>
<dbReference type="Proteomes" id="UP000245320">
    <property type="component" value="Chromosome 6"/>
</dbReference>
<proteinExistence type="predicted"/>
<gene>
    <name evidence="2" type="primary">CARD19</name>
</gene>
<name>A0A6J3RGG4_TURTR</name>
<reference evidence="2" key="1">
    <citation type="submission" date="2025-08" db="UniProtKB">
        <authorList>
            <consortium name="RefSeq"/>
        </authorList>
    </citation>
    <scope>IDENTIFICATION</scope>
    <source>
        <tissue evidence="2">Spleen</tissue>
    </source>
</reference>